<dbReference type="RefSeq" id="WP_323194541.1">
    <property type="nucleotide sequence ID" value="NZ_JAYGHG010000002.1"/>
</dbReference>
<evidence type="ECO:0000313" key="1">
    <source>
        <dbReference type="EMBL" id="MEA5580202.1"/>
    </source>
</evidence>
<dbReference type="InterPro" id="IPR036188">
    <property type="entry name" value="FAD/NAD-bd_sf"/>
</dbReference>
<keyword evidence="2" id="KW-1185">Reference proteome</keyword>
<dbReference type="EC" id="4.2.1.53" evidence="1"/>
<evidence type="ECO:0000313" key="2">
    <source>
        <dbReference type="Proteomes" id="UP001302120"/>
    </source>
</evidence>
<dbReference type="GO" id="GO:0050151">
    <property type="term" value="F:oleate hydratase activity"/>
    <property type="evidence" value="ECO:0007669"/>
    <property type="project" value="UniProtKB-EC"/>
</dbReference>
<dbReference type="NCBIfam" id="NF010584">
    <property type="entry name" value="PRK13977.1"/>
    <property type="match status" value="1"/>
</dbReference>
<organism evidence="1 2">
    <name type="scientific">Nodularia harveyana UHCC-0300</name>
    <dbReference type="NCBI Taxonomy" id="2974287"/>
    <lineage>
        <taxon>Bacteria</taxon>
        <taxon>Bacillati</taxon>
        <taxon>Cyanobacteriota</taxon>
        <taxon>Cyanophyceae</taxon>
        <taxon>Nostocales</taxon>
        <taxon>Nodulariaceae</taxon>
        <taxon>Nodularia</taxon>
    </lineage>
</organism>
<accession>A0ABU5U9M3</accession>
<dbReference type="InterPro" id="IPR010354">
    <property type="entry name" value="Oleate_hydratase"/>
</dbReference>
<reference evidence="1 2" key="1">
    <citation type="submission" date="2023-12" db="EMBL/GenBank/DDBJ databases">
        <title>Baltic Sea Cyanobacteria.</title>
        <authorList>
            <person name="Delbaje E."/>
            <person name="Fewer D.P."/>
            <person name="Shishido T.K."/>
        </authorList>
    </citation>
    <scope>NUCLEOTIDE SEQUENCE [LARGE SCALE GENOMIC DNA]</scope>
    <source>
        <strain evidence="1 2">UHCC-0300</strain>
    </source>
</reference>
<dbReference type="EMBL" id="JAYGHG010000002">
    <property type="protein sequence ID" value="MEA5580202.1"/>
    <property type="molecule type" value="Genomic_DNA"/>
</dbReference>
<protein>
    <submittedName>
        <fullName evidence="1">Oleate hydratase</fullName>
        <ecNumber evidence="1">4.2.1.53</ecNumber>
    </submittedName>
</protein>
<proteinExistence type="predicted"/>
<sequence>MGCRGFSKRSWRSLLKSPSYHIHLKKAAMTQQLTTPPSAKPSRFNGSVPKAYMVGGGIGSLAAAAFLIRDGKIPGRNITIYEAMPVVGGSLDGAGNPKNGYTMRGGRMLTTDNYECTWDLFKSIPSLASPNQTVFEETIAFNQLHKSHCQARLIDRHRANLDVESMGFSMQDRIELLKLTETDEEKLGTSCITDWLSPSFFTTNFWFMWSTTFAFQPWHSAVEFRRYLHRFMMEFSRIETLAGVKRTVYNQFDSLVRPLVSWLKTQGVNFVVNCTVTDFELKVDQGQIVVTGIHHKRDGKTEILTIGDDDLVFFQNGSMTDASSFGSMRSAPKQLTKNDSGGWLLWEKLAHSHPEFGNPAAFNSSIPESFWESYTVTVIKDTTFFDQMEAFSGNKAGTGGLVTFKDSNWMMSIVLAHQPHYIDQPADVQVFWGYALHPDRIGDFVPKSMADCNGSEILQELCGHLNFDQSTIASAICIPCRMPYITSMFMPRAYGDRPLPVPKNSKNLAFVSQFVEIPNDVVFTVEYSIRVAQMAVYELLGIEREIPPILHHDDSIKVKIDAVVKAFR</sequence>
<keyword evidence="1" id="KW-0456">Lyase</keyword>
<dbReference type="PANTHER" id="PTHR37417">
    <property type="entry name" value="67 KDA MYOSIN-CROSS-REACTIVE ANTIGEN FAMILY PROTEIN (AFU_ORTHOLOGUE AFUA_5G09970)"/>
    <property type="match status" value="1"/>
</dbReference>
<name>A0ABU5U9M3_9CYAN</name>
<dbReference type="Gene3D" id="3.30.9.80">
    <property type="match status" value="1"/>
</dbReference>
<gene>
    <name evidence="1" type="ORF">VB620_02475</name>
</gene>
<comment type="caution">
    <text evidence="1">The sequence shown here is derived from an EMBL/GenBank/DDBJ whole genome shotgun (WGS) entry which is preliminary data.</text>
</comment>
<dbReference type="Gene3D" id="3.50.50.60">
    <property type="entry name" value="FAD/NAD(P)-binding domain"/>
    <property type="match status" value="2"/>
</dbReference>
<dbReference type="SUPFAM" id="SSF51905">
    <property type="entry name" value="FAD/NAD(P)-binding domain"/>
    <property type="match status" value="1"/>
</dbReference>
<dbReference type="Proteomes" id="UP001302120">
    <property type="component" value="Unassembled WGS sequence"/>
</dbReference>
<dbReference type="PANTHER" id="PTHR37417:SF2">
    <property type="entry name" value="67 KDA MYOSIN-CROSS-REACTIVE ANTIGEN FAMILY PROTEIN (AFU_ORTHOLOGUE AFUA_5G09970)"/>
    <property type="match status" value="1"/>
</dbReference>
<dbReference type="Pfam" id="PF06100">
    <property type="entry name" value="MCRA"/>
    <property type="match status" value="1"/>
</dbReference>